<feature type="region of interest" description="Disordered" evidence="1">
    <location>
        <begin position="45"/>
        <end position="72"/>
    </location>
</feature>
<accession>A0A9N9L2X7</accession>
<dbReference type="OrthoDB" id="24581at2759"/>
<evidence type="ECO:0000313" key="2">
    <source>
        <dbReference type="EMBL" id="CAG8956597.1"/>
    </source>
</evidence>
<sequence>MEQRDSEAARRSKEPFIRIDLGLIFKQYASCINVISPTDMTAAGVGKMTSRHSKAREPGAANGKQEESGQRDVAVVVPTPYPPNSRLDTFNHFPRLRCDAMRRDVRFNCQIAWPREGLSRALSIHFHR</sequence>
<dbReference type="EMBL" id="CAJVRL010000071">
    <property type="protein sequence ID" value="CAG8956597.1"/>
    <property type="molecule type" value="Genomic_DNA"/>
</dbReference>
<protein>
    <submittedName>
        <fullName evidence="2">Uncharacterized protein</fullName>
    </submittedName>
</protein>
<comment type="caution">
    <text evidence="2">The sequence shown here is derived from an EMBL/GenBank/DDBJ whole genome shotgun (WGS) entry which is preliminary data.</text>
</comment>
<keyword evidence="3" id="KW-1185">Reference proteome</keyword>
<evidence type="ECO:0000313" key="3">
    <source>
        <dbReference type="Proteomes" id="UP000696280"/>
    </source>
</evidence>
<name>A0A9N9L2X7_9HELO</name>
<dbReference type="AlphaFoldDB" id="A0A9N9L2X7"/>
<reference evidence="2" key="1">
    <citation type="submission" date="2021-07" db="EMBL/GenBank/DDBJ databases">
        <authorList>
            <person name="Durling M."/>
        </authorList>
    </citation>
    <scope>NUCLEOTIDE SEQUENCE</scope>
</reference>
<organism evidence="2 3">
    <name type="scientific">Hymenoscyphus fraxineus</name>
    <dbReference type="NCBI Taxonomy" id="746836"/>
    <lineage>
        <taxon>Eukaryota</taxon>
        <taxon>Fungi</taxon>
        <taxon>Dikarya</taxon>
        <taxon>Ascomycota</taxon>
        <taxon>Pezizomycotina</taxon>
        <taxon>Leotiomycetes</taxon>
        <taxon>Helotiales</taxon>
        <taxon>Helotiaceae</taxon>
        <taxon>Hymenoscyphus</taxon>
    </lineage>
</organism>
<evidence type="ECO:0000256" key="1">
    <source>
        <dbReference type="SAM" id="MobiDB-lite"/>
    </source>
</evidence>
<gene>
    <name evidence="2" type="ORF">HYFRA_00011909</name>
</gene>
<dbReference type="Proteomes" id="UP000696280">
    <property type="component" value="Unassembled WGS sequence"/>
</dbReference>
<proteinExistence type="predicted"/>